<evidence type="ECO:0000313" key="2">
    <source>
        <dbReference type="EMBL" id="RWA14981.1"/>
    </source>
</evidence>
<dbReference type="Proteomes" id="UP000286045">
    <property type="component" value="Unassembled WGS sequence"/>
</dbReference>
<feature type="compositionally biased region" description="Acidic residues" evidence="1">
    <location>
        <begin position="703"/>
        <end position="713"/>
    </location>
</feature>
<keyword evidence="3" id="KW-1185">Reference proteome</keyword>
<evidence type="ECO:0000256" key="1">
    <source>
        <dbReference type="SAM" id="MobiDB-lite"/>
    </source>
</evidence>
<gene>
    <name evidence="2" type="ORF">EKO27_g24</name>
</gene>
<accession>A0A439DKS4</accession>
<organism evidence="2 3">
    <name type="scientific">Xylaria grammica</name>
    <dbReference type="NCBI Taxonomy" id="363999"/>
    <lineage>
        <taxon>Eukaryota</taxon>
        <taxon>Fungi</taxon>
        <taxon>Dikarya</taxon>
        <taxon>Ascomycota</taxon>
        <taxon>Pezizomycotina</taxon>
        <taxon>Sordariomycetes</taxon>
        <taxon>Xylariomycetidae</taxon>
        <taxon>Xylariales</taxon>
        <taxon>Xylariaceae</taxon>
        <taxon>Xylaria</taxon>
    </lineage>
</organism>
<dbReference type="AlphaFoldDB" id="A0A439DKS4"/>
<dbReference type="EMBL" id="RYZI01000001">
    <property type="protein sequence ID" value="RWA14981.1"/>
    <property type="molecule type" value="Genomic_DNA"/>
</dbReference>
<sequence length="713" mass="79427">MQTSHLASHVTKRVRAVLGQDLGNSSTKATLGGQHNYPEKPQGSCRIACEFIANAALVDGSDRLLVGRRSLNKDGDFPIKLMLLVGAGIPRDTLLSSMPNAPVFFSAYDDKEITEDMMAEAIIEHLRLIRDMALQQSAYDGLTIDTIVLSAPDYLCKKEDTGDLDKYRDYYLLLMREAWKEHEGALEFLIESEGLAAGMYVASSFKDALAGYERALIWDRDLKGLERPDRPVPLLMLDWGSSGLNVQQVKVYPGDEEEWLDTQSTEHDDLSTEDVGIYGGSNLTNNFVWELIGKKLHRDPNEDETAAFMRSWESAKYSYDHTDDLPVVLHGTGADSSVHLRAEEVRAIILKALGPALEAAKGHIDRFVKAHDHCGIVFLGGTWEYPGIRATIEEDMQPHVQVAKTRIVRYTFLGNCGSLWPTAVSVGLAVSGCRLRDNKPFRVLDGSAIAIQRRRWSDGEWVGDMEAKFLLSKVSATGSIHVGETADKLICAKGCVDLSGAEFRVVRDLQERTRFTLVYDPGYYTNDNFPSMVADGEFPTIKVAPVRYSRQTDDGTVWPYDLNWEVDASKCPPGTIRWKVVGMAARGSGRASTPRLTSRSKRADAVSGLPKVTKHGKIAYHPKARMWRLRLCTDVASLLLHVADHRVDAIEYPVWCSKCEANLFPGEAYVCRESRTSGQCAACFANSAERHSEHESWEKTDLPEYEGQDESMY</sequence>
<comment type="caution">
    <text evidence="2">The sequence shown here is derived from an EMBL/GenBank/DDBJ whole genome shotgun (WGS) entry which is preliminary data.</text>
</comment>
<reference evidence="2 3" key="1">
    <citation type="submission" date="2018-12" db="EMBL/GenBank/DDBJ databases">
        <title>Draft genome sequence of Xylaria grammica IHI A82.</title>
        <authorList>
            <person name="Buettner E."/>
            <person name="Kellner H."/>
        </authorList>
    </citation>
    <scope>NUCLEOTIDE SEQUENCE [LARGE SCALE GENOMIC DNA]</scope>
    <source>
        <strain evidence="2 3">IHI A82</strain>
    </source>
</reference>
<proteinExistence type="predicted"/>
<dbReference type="SUPFAM" id="SSF53067">
    <property type="entry name" value="Actin-like ATPase domain"/>
    <property type="match status" value="1"/>
</dbReference>
<protein>
    <submittedName>
        <fullName evidence="2">Uncharacterized protein</fullName>
    </submittedName>
</protein>
<feature type="region of interest" description="Disordered" evidence="1">
    <location>
        <begin position="694"/>
        <end position="713"/>
    </location>
</feature>
<dbReference type="InterPro" id="IPR043129">
    <property type="entry name" value="ATPase_NBD"/>
</dbReference>
<dbReference type="SUPFAM" id="SSF57850">
    <property type="entry name" value="RING/U-box"/>
    <property type="match status" value="1"/>
</dbReference>
<name>A0A439DKS4_9PEZI</name>
<evidence type="ECO:0000313" key="3">
    <source>
        <dbReference type="Proteomes" id="UP000286045"/>
    </source>
</evidence>